<dbReference type="RefSeq" id="XP_005643080.1">
    <property type="nucleotide sequence ID" value="XM_005643023.1"/>
</dbReference>
<feature type="region of interest" description="Disordered" evidence="10">
    <location>
        <begin position="78"/>
        <end position="127"/>
    </location>
</feature>
<dbReference type="GO" id="GO:0000243">
    <property type="term" value="C:commitment complex"/>
    <property type="evidence" value="ECO:0007669"/>
    <property type="project" value="UniProtKB-UniRule"/>
</dbReference>
<evidence type="ECO:0000256" key="7">
    <source>
        <dbReference type="ARBA" id="ARBA00023274"/>
    </source>
</evidence>
<dbReference type="InterPro" id="IPR003604">
    <property type="entry name" value="Matrin/U1-like-C_Znf_C2H2"/>
</dbReference>
<evidence type="ECO:0000256" key="4">
    <source>
        <dbReference type="ARBA" id="ARBA00022833"/>
    </source>
</evidence>
<keyword evidence="4 9" id="KW-0862">Zinc</keyword>
<dbReference type="Pfam" id="PF06220">
    <property type="entry name" value="zf-U1"/>
    <property type="match status" value="1"/>
</dbReference>
<evidence type="ECO:0000313" key="13">
    <source>
        <dbReference type="Proteomes" id="UP000007264"/>
    </source>
</evidence>
<dbReference type="PANTHER" id="PTHR31148:SF1">
    <property type="entry name" value="U1 SMALL NUCLEAR RIBONUCLEOPROTEIN C"/>
    <property type="match status" value="1"/>
</dbReference>
<dbReference type="PANTHER" id="PTHR31148">
    <property type="entry name" value="U1 SMALL NUCLEAR RIBONUCLEOPROTEIN C"/>
    <property type="match status" value="1"/>
</dbReference>
<feature type="compositionally biased region" description="Pro residues" evidence="10">
    <location>
        <begin position="86"/>
        <end position="116"/>
    </location>
</feature>
<evidence type="ECO:0000256" key="1">
    <source>
        <dbReference type="ARBA" id="ARBA00004123"/>
    </source>
</evidence>
<dbReference type="KEGG" id="csl:COCSUDRAFT_20542"/>
<dbReference type="GO" id="GO:0030619">
    <property type="term" value="F:U1 snRNA binding"/>
    <property type="evidence" value="ECO:0007669"/>
    <property type="project" value="UniProtKB-UniRule"/>
</dbReference>
<comment type="subunit">
    <text evidence="8">Component of the U1 snRNP. The U1 snRNP is composed of the U1 snRNA and the 7 core Sm proteins SNRPB, SNRPD1, SNRPD2, SNRPD3, SNRPE, SNRPF and SNRPG that assemble in a heptameric protein ring on the Sm site of the small nuclear RNA to form the core snRNP, and at least 3 U1 snRNP-specific proteins SNRNP70/U1-70K, SNRPA/U1-A and SNRPC/U1-C. SNRPC/U1-C interacts with U1 snRNA and the 5' splice-site region of the pre-mRNA. Interacts (via N-terminus) with TIA1 (via C-terminus); thereby promoting spliceosomal U1 snRNP recruitment to 5' splice sites.</text>
</comment>
<keyword evidence="3 9" id="KW-0863">Zinc-finger</keyword>
<protein>
    <recommendedName>
        <fullName evidence="9">U1 small nuclear ribonucleoprotein C</fullName>
        <shortName evidence="9">U1 snRNP C</shortName>
        <shortName evidence="9">U1-C</shortName>
        <shortName evidence="9">U1C</shortName>
    </recommendedName>
</protein>
<evidence type="ECO:0000256" key="5">
    <source>
        <dbReference type="ARBA" id="ARBA00022884"/>
    </source>
</evidence>
<dbReference type="InterPro" id="IPR017340">
    <property type="entry name" value="U1_snRNP-C"/>
</dbReference>
<feature type="domain" description="Matrin-type" evidence="11">
    <location>
        <begin position="4"/>
        <end position="36"/>
    </location>
</feature>
<evidence type="ECO:0000256" key="3">
    <source>
        <dbReference type="ARBA" id="ARBA00022771"/>
    </source>
</evidence>
<keyword evidence="2 9" id="KW-0479">Metal-binding</keyword>
<comment type="similarity">
    <text evidence="9">Belongs to the U1 small nuclear ribonucleoprotein C family.</text>
</comment>
<evidence type="ECO:0000256" key="10">
    <source>
        <dbReference type="SAM" id="MobiDB-lite"/>
    </source>
</evidence>
<reference evidence="12 13" key="1">
    <citation type="journal article" date="2012" name="Genome Biol.">
        <title>The genome of the polar eukaryotic microalga coccomyxa subellipsoidea reveals traits of cold adaptation.</title>
        <authorList>
            <person name="Blanc G."/>
            <person name="Agarkova I."/>
            <person name="Grimwood J."/>
            <person name="Kuo A."/>
            <person name="Brueggeman A."/>
            <person name="Dunigan D."/>
            <person name="Gurnon J."/>
            <person name="Ladunga I."/>
            <person name="Lindquist E."/>
            <person name="Lucas S."/>
            <person name="Pangilinan J."/>
            <person name="Proschold T."/>
            <person name="Salamov A."/>
            <person name="Schmutz J."/>
            <person name="Weeks D."/>
            <person name="Yamada T."/>
            <person name="Claverie J.M."/>
            <person name="Grigoriev I."/>
            <person name="Van Etten J."/>
            <person name="Lomsadze A."/>
            <person name="Borodovsky M."/>
        </authorList>
    </citation>
    <scope>NUCLEOTIDE SEQUENCE [LARGE SCALE GENOMIC DNA]</scope>
    <source>
        <strain evidence="12 13">C-169</strain>
    </source>
</reference>
<keyword evidence="5 9" id="KW-0694">RNA-binding</keyword>
<dbReference type="GO" id="GO:0030627">
    <property type="term" value="F:pre-mRNA 5'-splice site binding"/>
    <property type="evidence" value="ECO:0007669"/>
    <property type="project" value="InterPro"/>
</dbReference>
<comment type="subunit">
    <text evidence="9">U1 snRNP is composed of the 7 core Sm proteins B/B', D1, D2, D3, E, F and G that assemble in a heptameric protein ring on the Sm site of the small nuclear RNA to form the core snRNP, and at least 3 U1 snRNP-specific proteins U1-70K, U1-A and U1-C. U1-C interacts with U1 snRNA and the 5' splice-site region of the pre-mRNA.</text>
</comment>
<evidence type="ECO:0000256" key="8">
    <source>
        <dbReference type="ARBA" id="ARBA00046357"/>
    </source>
</evidence>
<dbReference type="Proteomes" id="UP000007264">
    <property type="component" value="Unassembled WGS sequence"/>
</dbReference>
<evidence type="ECO:0000256" key="9">
    <source>
        <dbReference type="HAMAP-Rule" id="MF_03153"/>
    </source>
</evidence>
<dbReference type="GO" id="GO:0071004">
    <property type="term" value="C:U2-type prespliceosome"/>
    <property type="evidence" value="ECO:0007669"/>
    <property type="project" value="UniProtKB-UniRule"/>
</dbReference>
<dbReference type="InterPro" id="IPR013085">
    <property type="entry name" value="U1-CZ_Znf_C2H2"/>
</dbReference>
<keyword evidence="13" id="KW-1185">Reference proteome</keyword>
<evidence type="ECO:0000256" key="2">
    <source>
        <dbReference type="ARBA" id="ARBA00022723"/>
    </source>
</evidence>
<sequence>MTRYYCDYCDTYLTHDSPVVRKQHNDGYKHKANVRNYYMQFEESQTQSLIDSKIMEFEAKTRNAFQAQVAASFQAQMMGRGAGPMPGAPGMPPRPMGPPMMGMPPGRPPMGPPPHGFPGKSSCPADA</sequence>
<name>I0YJG7_COCSC</name>
<comment type="subcellular location">
    <subcellularLocation>
        <location evidence="1 9">Nucleus</location>
    </subcellularLocation>
</comment>
<comment type="function">
    <text evidence="9">Component of the spliceosomal U1 snRNP, which is essential for recognition of the pre-mRNA 5' splice-site and the subsequent assembly of the spliceosome. U1-C is directly involved in initial 5' splice-site recognition for both constitutive and regulated alternative splicing. The interaction with the 5' splice-site seems to precede base-pairing between the pre-mRNA and the U1 snRNA. Stimulates commitment or early (E) complex formation by stabilizing the base pairing of the 5' end of the U1 snRNA and the 5' splice-site region.</text>
</comment>
<dbReference type="InterPro" id="IPR036236">
    <property type="entry name" value="Znf_C2H2_sf"/>
</dbReference>
<evidence type="ECO:0000313" key="12">
    <source>
        <dbReference type="EMBL" id="EIE18536.1"/>
    </source>
</evidence>
<organism evidence="12 13">
    <name type="scientific">Coccomyxa subellipsoidea (strain C-169)</name>
    <name type="common">Green microalga</name>
    <dbReference type="NCBI Taxonomy" id="574566"/>
    <lineage>
        <taxon>Eukaryota</taxon>
        <taxon>Viridiplantae</taxon>
        <taxon>Chlorophyta</taxon>
        <taxon>core chlorophytes</taxon>
        <taxon>Trebouxiophyceae</taxon>
        <taxon>Trebouxiophyceae incertae sedis</taxon>
        <taxon>Coccomyxaceae</taxon>
        <taxon>Coccomyxa</taxon>
        <taxon>Coccomyxa subellipsoidea</taxon>
    </lineage>
</organism>
<dbReference type="PIRSF" id="PIRSF037969">
    <property type="entry name" value="U1_snRNP-C"/>
    <property type="match status" value="1"/>
</dbReference>
<accession>I0YJG7</accession>
<dbReference type="Gene3D" id="3.30.160.60">
    <property type="entry name" value="Classic Zinc Finger"/>
    <property type="match status" value="1"/>
</dbReference>
<dbReference type="GO" id="GO:0008270">
    <property type="term" value="F:zinc ion binding"/>
    <property type="evidence" value="ECO:0007669"/>
    <property type="project" value="UniProtKB-UniRule"/>
</dbReference>
<evidence type="ECO:0000256" key="6">
    <source>
        <dbReference type="ARBA" id="ARBA00023242"/>
    </source>
</evidence>
<dbReference type="InterPro" id="IPR000690">
    <property type="entry name" value="Matrin/U1-C_Znf_C2H2"/>
</dbReference>
<dbReference type="GO" id="GO:0000395">
    <property type="term" value="P:mRNA 5'-splice site recognition"/>
    <property type="evidence" value="ECO:0007669"/>
    <property type="project" value="UniProtKB-UniRule"/>
</dbReference>
<dbReference type="EMBL" id="AGSI01000023">
    <property type="protein sequence ID" value="EIE18536.1"/>
    <property type="molecule type" value="Genomic_DNA"/>
</dbReference>
<comment type="caution">
    <text evidence="12">The sequence shown here is derived from an EMBL/GenBank/DDBJ whole genome shotgun (WGS) entry which is preliminary data.</text>
</comment>
<gene>
    <name evidence="12" type="ORF">COCSUDRAFT_20542</name>
</gene>
<keyword evidence="6 9" id="KW-0539">Nucleus</keyword>
<dbReference type="GO" id="GO:0000387">
    <property type="term" value="P:spliceosomal snRNP assembly"/>
    <property type="evidence" value="ECO:0007669"/>
    <property type="project" value="UniProtKB-UniRule"/>
</dbReference>
<dbReference type="SUPFAM" id="SSF57667">
    <property type="entry name" value="beta-beta-alpha zinc fingers"/>
    <property type="match status" value="1"/>
</dbReference>
<proteinExistence type="inferred from homology"/>
<dbReference type="AlphaFoldDB" id="I0YJG7"/>
<dbReference type="GO" id="GO:0003729">
    <property type="term" value="F:mRNA binding"/>
    <property type="evidence" value="ECO:0007669"/>
    <property type="project" value="UniProtKB-UniRule"/>
</dbReference>
<keyword evidence="7 9" id="KW-0687">Ribonucleoprotein</keyword>
<dbReference type="OrthoDB" id="76567at2759"/>
<dbReference type="PROSITE" id="PS50171">
    <property type="entry name" value="ZF_MATRIN"/>
    <property type="match status" value="1"/>
</dbReference>
<dbReference type="FunFam" id="3.30.160.60:FF:000059">
    <property type="entry name" value="U1 small nuclear ribonucleoprotein C"/>
    <property type="match status" value="1"/>
</dbReference>
<dbReference type="SMART" id="SM00451">
    <property type="entry name" value="ZnF_U1"/>
    <property type="match status" value="1"/>
</dbReference>
<dbReference type="GeneID" id="17036421"/>
<dbReference type="STRING" id="574566.I0YJG7"/>
<evidence type="ECO:0000259" key="11">
    <source>
        <dbReference type="PROSITE" id="PS50171"/>
    </source>
</evidence>
<dbReference type="GO" id="GO:0005685">
    <property type="term" value="C:U1 snRNP"/>
    <property type="evidence" value="ECO:0007669"/>
    <property type="project" value="UniProtKB-UniRule"/>
</dbReference>
<dbReference type="eggNOG" id="KOG3454">
    <property type="taxonomic scope" value="Eukaryota"/>
</dbReference>
<dbReference type="HAMAP" id="MF_03153">
    <property type="entry name" value="U1_C"/>
    <property type="match status" value="1"/>
</dbReference>